<evidence type="ECO:0000313" key="1">
    <source>
        <dbReference type="EMBL" id="GGG18030.1"/>
    </source>
</evidence>
<dbReference type="AlphaFoldDB" id="A0A917LFK0"/>
<evidence type="ECO:0000313" key="2">
    <source>
        <dbReference type="Proteomes" id="UP000644756"/>
    </source>
</evidence>
<proteinExistence type="predicted"/>
<name>A0A917LFK0_9BACL</name>
<gene>
    <name evidence="1" type="ORF">GCM10010916_38520</name>
</gene>
<protein>
    <submittedName>
        <fullName evidence="1">Uncharacterized protein</fullName>
    </submittedName>
</protein>
<keyword evidence="2" id="KW-1185">Reference proteome</keyword>
<reference evidence="1" key="1">
    <citation type="journal article" date="2014" name="Int. J. Syst. Evol. Microbiol.">
        <title>Complete genome sequence of Corynebacterium casei LMG S-19264T (=DSM 44701T), isolated from a smear-ripened cheese.</title>
        <authorList>
            <consortium name="US DOE Joint Genome Institute (JGI-PGF)"/>
            <person name="Walter F."/>
            <person name="Albersmeier A."/>
            <person name="Kalinowski J."/>
            <person name="Ruckert C."/>
        </authorList>
    </citation>
    <scope>NUCLEOTIDE SEQUENCE</scope>
    <source>
        <strain evidence="1">CGMCC 1.12987</strain>
    </source>
</reference>
<dbReference type="Proteomes" id="UP000644756">
    <property type="component" value="Unassembled WGS sequence"/>
</dbReference>
<sequence>MVKVDIDSNQGYYIFVAEAPHKVRAEGKNPRPSSFIYFVVSKVTQSLRQRKQQERVEIFS</sequence>
<reference evidence="1" key="2">
    <citation type="submission" date="2020-09" db="EMBL/GenBank/DDBJ databases">
        <authorList>
            <person name="Sun Q."/>
            <person name="Zhou Y."/>
        </authorList>
    </citation>
    <scope>NUCLEOTIDE SEQUENCE</scope>
    <source>
        <strain evidence="1">CGMCC 1.12987</strain>
    </source>
</reference>
<dbReference type="EMBL" id="BMGR01000014">
    <property type="protein sequence ID" value="GGG18030.1"/>
    <property type="molecule type" value="Genomic_DNA"/>
</dbReference>
<comment type="caution">
    <text evidence="1">The sequence shown here is derived from an EMBL/GenBank/DDBJ whole genome shotgun (WGS) entry which is preliminary data.</text>
</comment>
<accession>A0A917LFK0</accession>
<organism evidence="1 2">
    <name type="scientific">Paenibacillus abyssi</name>
    <dbReference type="NCBI Taxonomy" id="1340531"/>
    <lineage>
        <taxon>Bacteria</taxon>
        <taxon>Bacillati</taxon>
        <taxon>Bacillota</taxon>
        <taxon>Bacilli</taxon>
        <taxon>Bacillales</taxon>
        <taxon>Paenibacillaceae</taxon>
        <taxon>Paenibacillus</taxon>
    </lineage>
</organism>